<dbReference type="GO" id="GO:0006310">
    <property type="term" value="P:DNA recombination"/>
    <property type="evidence" value="ECO:0007669"/>
    <property type="project" value="UniProtKB-KW"/>
</dbReference>
<keyword evidence="2" id="KW-0238">DNA-binding</keyword>
<dbReference type="AlphaFoldDB" id="A0ABD5P6N7"/>
<keyword evidence="6" id="KW-1185">Reference proteome</keyword>
<reference evidence="5 6" key="1">
    <citation type="journal article" date="2019" name="Int. J. Syst. Evol. Microbiol.">
        <title>The Global Catalogue of Microorganisms (GCM) 10K type strain sequencing project: providing services to taxonomists for standard genome sequencing and annotation.</title>
        <authorList>
            <consortium name="The Broad Institute Genomics Platform"/>
            <consortium name="The Broad Institute Genome Sequencing Center for Infectious Disease"/>
            <person name="Wu L."/>
            <person name="Ma J."/>
        </authorList>
    </citation>
    <scope>NUCLEOTIDE SEQUENCE [LARGE SCALE GENOMIC DNA]</scope>
    <source>
        <strain evidence="5 6">CGMCC 1.12553</strain>
    </source>
</reference>
<proteinExistence type="predicted"/>
<dbReference type="CDD" id="cd03768">
    <property type="entry name" value="SR_ResInv"/>
    <property type="match status" value="1"/>
</dbReference>
<evidence type="ECO:0000256" key="2">
    <source>
        <dbReference type="ARBA" id="ARBA00023125"/>
    </source>
</evidence>
<dbReference type="PROSITE" id="PS00397">
    <property type="entry name" value="RECOMBINASES_1"/>
    <property type="match status" value="1"/>
</dbReference>
<keyword evidence="3" id="KW-0233">DNA recombination</keyword>
<dbReference type="GO" id="GO:0015074">
    <property type="term" value="P:DNA integration"/>
    <property type="evidence" value="ECO:0007669"/>
    <property type="project" value="UniProtKB-KW"/>
</dbReference>
<comment type="caution">
    <text evidence="5">The sequence shown here is derived from an EMBL/GenBank/DDBJ whole genome shotgun (WGS) entry which is preliminary data.</text>
</comment>
<gene>
    <name evidence="5" type="ORF">ACFO0N_01115</name>
</gene>
<dbReference type="Pfam" id="PF00239">
    <property type="entry name" value="Resolvase"/>
    <property type="match status" value="1"/>
</dbReference>
<dbReference type="InterPro" id="IPR006119">
    <property type="entry name" value="Resolv_N"/>
</dbReference>
<evidence type="ECO:0000313" key="5">
    <source>
        <dbReference type="EMBL" id="MFC4356544.1"/>
    </source>
</evidence>
<dbReference type="EMBL" id="JBHSDS010000002">
    <property type="protein sequence ID" value="MFC4356544.1"/>
    <property type="molecule type" value="Genomic_DNA"/>
</dbReference>
<dbReference type="PANTHER" id="PTHR30461:SF2">
    <property type="entry name" value="SERINE RECOMBINASE PINE-RELATED"/>
    <property type="match status" value="1"/>
</dbReference>
<dbReference type="SMART" id="SM00857">
    <property type="entry name" value="Resolvase"/>
    <property type="match status" value="1"/>
</dbReference>
<dbReference type="InterPro" id="IPR006118">
    <property type="entry name" value="Recombinase_CS"/>
</dbReference>
<dbReference type="InterPro" id="IPR036162">
    <property type="entry name" value="Resolvase-like_N_sf"/>
</dbReference>
<keyword evidence="1" id="KW-0229">DNA integration</keyword>
<dbReference type="Gene3D" id="3.40.50.1390">
    <property type="entry name" value="Resolvase, N-terminal catalytic domain"/>
    <property type="match status" value="1"/>
</dbReference>
<evidence type="ECO:0000256" key="1">
    <source>
        <dbReference type="ARBA" id="ARBA00022908"/>
    </source>
</evidence>
<evidence type="ECO:0000259" key="4">
    <source>
        <dbReference type="PROSITE" id="PS51736"/>
    </source>
</evidence>
<name>A0ABD5P6N7_9EURY</name>
<dbReference type="PROSITE" id="PS51736">
    <property type="entry name" value="RECOMBINASES_3"/>
    <property type="match status" value="1"/>
</dbReference>
<protein>
    <submittedName>
        <fullName evidence="5">Recombinase family protein</fullName>
    </submittedName>
</protein>
<evidence type="ECO:0000256" key="3">
    <source>
        <dbReference type="ARBA" id="ARBA00023172"/>
    </source>
</evidence>
<accession>A0ABD5P6N7</accession>
<feature type="domain" description="Resolvase/invertase-type recombinase catalytic" evidence="4">
    <location>
        <begin position="9"/>
        <end position="155"/>
    </location>
</feature>
<evidence type="ECO:0000313" key="6">
    <source>
        <dbReference type="Proteomes" id="UP001595921"/>
    </source>
</evidence>
<dbReference type="GO" id="GO:0003677">
    <property type="term" value="F:DNA binding"/>
    <property type="evidence" value="ECO:0007669"/>
    <property type="project" value="UniProtKB-KW"/>
</dbReference>
<dbReference type="Proteomes" id="UP001595921">
    <property type="component" value="Unassembled WGS sequence"/>
</dbReference>
<organism evidence="5 6">
    <name type="scientific">Halobium salinum</name>
    <dbReference type="NCBI Taxonomy" id="1364940"/>
    <lineage>
        <taxon>Archaea</taxon>
        <taxon>Methanobacteriati</taxon>
        <taxon>Methanobacteriota</taxon>
        <taxon>Stenosarchaea group</taxon>
        <taxon>Halobacteria</taxon>
        <taxon>Halobacteriales</taxon>
        <taxon>Haloferacaceae</taxon>
        <taxon>Halobium</taxon>
    </lineage>
</organism>
<dbReference type="PANTHER" id="PTHR30461">
    <property type="entry name" value="DNA-INVERTASE FROM LAMBDOID PROPHAGE"/>
    <property type="match status" value="1"/>
</dbReference>
<dbReference type="RefSeq" id="WP_267624980.1">
    <property type="nucleotide sequence ID" value="NZ_JAODIW010000010.1"/>
</dbReference>
<sequence length="217" mass="24987">MAELAENSRIAAYIRVSTERQKEEESHIRQKDTIKAWAERRDIPEENIDFYEDIAISGQSENRDDYNDLMDTYPEYDAIVVRELSRFGRDLGTIVTDVDEITNSDTEFVSTTEQFDTSSAMGSAMLGVIAVMNQLTSDLARERAERMHERRKEQGLPVGRKRKLDDKAMEDVYKWREMGMSYSQITALVSEMHGVDVDRSTIYRYCDKAGVEPEAET</sequence>
<dbReference type="SUPFAM" id="SSF53041">
    <property type="entry name" value="Resolvase-like"/>
    <property type="match status" value="1"/>
</dbReference>
<dbReference type="InterPro" id="IPR050639">
    <property type="entry name" value="SSR_resolvase"/>
</dbReference>